<gene>
    <name evidence="8" type="ORF">SO694_00096042</name>
</gene>
<proteinExistence type="inferred from homology"/>
<evidence type="ECO:0000256" key="1">
    <source>
        <dbReference type="ARBA" id="ARBA00022527"/>
    </source>
</evidence>
<keyword evidence="9" id="KW-1185">Reference proteome</keyword>
<evidence type="ECO:0000256" key="6">
    <source>
        <dbReference type="SAM" id="MobiDB-lite"/>
    </source>
</evidence>
<feature type="compositionally biased region" description="Low complexity" evidence="6">
    <location>
        <begin position="303"/>
        <end position="342"/>
    </location>
</feature>
<dbReference type="PANTHER" id="PTHR44329">
    <property type="entry name" value="SERINE/THREONINE-PROTEIN KINASE TNNI3K-RELATED"/>
    <property type="match status" value="1"/>
</dbReference>
<dbReference type="InterPro" id="IPR011009">
    <property type="entry name" value="Kinase-like_dom_sf"/>
</dbReference>
<evidence type="ECO:0000259" key="7">
    <source>
        <dbReference type="PROSITE" id="PS50011"/>
    </source>
</evidence>
<dbReference type="PROSITE" id="PS50011">
    <property type="entry name" value="PROTEIN_KINASE_DOM"/>
    <property type="match status" value="1"/>
</dbReference>
<sequence>MIDPSEIVLRDVIGEGSFGRVWSASWQSSEVAVKEFVLAQAAFAGGAMHRRDIIEEIVGEAGIMAYLRHPKILQLYGCSLTAQAIWIVSELCSHGSLRSVLDDASLELGLETRLRMAIDVAEGMLYLHTRDHPIVHRDLKSHNLFVAEVRGRMHVRIGDWGSARAVAMSPDFSRTMTHGVGTTCWLAPELIKDAKGSERIDVYAFGIVLWELATREEVYGDLSAAQIISRVANEGLRPEPPQNCPWGDLMEACWAEDPVDRPGFDVIFSELNRIHEELTGDVLESAPLDLPPSRHPGGGRAAGAGAAVPVASAGSARARRSGPSAGTPSRRANRASSPPSGP</sequence>
<feature type="region of interest" description="Disordered" evidence="6">
    <location>
        <begin position="285"/>
        <end position="342"/>
    </location>
</feature>
<dbReference type="CDD" id="cd13999">
    <property type="entry name" value="STKc_MAP3K-like"/>
    <property type="match status" value="1"/>
</dbReference>
<keyword evidence="8" id="KW-0418">Kinase</keyword>
<dbReference type="PRINTS" id="PR00109">
    <property type="entry name" value="TYRKINASE"/>
</dbReference>
<evidence type="ECO:0000256" key="5">
    <source>
        <dbReference type="RuleBase" id="RU000304"/>
    </source>
</evidence>
<dbReference type="SUPFAM" id="SSF56112">
    <property type="entry name" value="Protein kinase-like (PK-like)"/>
    <property type="match status" value="1"/>
</dbReference>
<dbReference type="InterPro" id="IPR000719">
    <property type="entry name" value="Prot_kinase_dom"/>
</dbReference>
<dbReference type="InterPro" id="IPR008271">
    <property type="entry name" value="Ser/Thr_kinase_AS"/>
</dbReference>
<keyword evidence="2 4" id="KW-0547">Nucleotide-binding</keyword>
<evidence type="ECO:0000256" key="3">
    <source>
        <dbReference type="ARBA" id="ARBA00022840"/>
    </source>
</evidence>
<keyword evidence="8" id="KW-0808">Transferase</keyword>
<dbReference type="InterPro" id="IPR051681">
    <property type="entry name" value="Ser/Thr_Kinases-Pseudokinases"/>
</dbReference>
<evidence type="ECO:0000313" key="8">
    <source>
        <dbReference type="EMBL" id="KAK7237331.1"/>
    </source>
</evidence>
<dbReference type="GO" id="GO:0016301">
    <property type="term" value="F:kinase activity"/>
    <property type="evidence" value="ECO:0007669"/>
    <property type="project" value="UniProtKB-KW"/>
</dbReference>
<comment type="caution">
    <text evidence="8">The sequence shown here is derived from an EMBL/GenBank/DDBJ whole genome shotgun (WGS) entry which is preliminary data.</text>
</comment>
<keyword evidence="3 4" id="KW-0067">ATP-binding</keyword>
<dbReference type="Gene3D" id="3.30.200.20">
    <property type="entry name" value="Phosphorylase Kinase, domain 1"/>
    <property type="match status" value="1"/>
</dbReference>
<feature type="binding site" evidence="4">
    <location>
        <position position="34"/>
    </location>
    <ligand>
        <name>ATP</name>
        <dbReference type="ChEBI" id="CHEBI:30616"/>
    </ligand>
</feature>
<dbReference type="PROSITE" id="PS00107">
    <property type="entry name" value="PROTEIN_KINASE_ATP"/>
    <property type="match status" value="1"/>
</dbReference>
<evidence type="ECO:0000256" key="4">
    <source>
        <dbReference type="PROSITE-ProRule" id="PRU10141"/>
    </source>
</evidence>
<dbReference type="Pfam" id="PF07714">
    <property type="entry name" value="PK_Tyr_Ser-Thr"/>
    <property type="match status" value="1"/>
</dbReference>
<dbReference type="SMART" id="SM00220">
    <property type="entry name" value="S_TKc"/>
    <property type="match status" value="1"/>
</dbReference>
<accession>A0ABR1FSB3</accession>
<reference evidence="8 9" key="1">
    <citation type="submission" date="2024-03" db="EMBL/GenBank/DDBJ databases">
        <title>Aureococcus anophagefferens CCMP1851 and Kratosvirus quantuckense: Draft genome of a second virus-susceptible host strain in the model system.</title>
        <authorList>
            <person name="Chase E."/>
            <person name="Truchon A.R."/>
            <person name="Schepens W."/>
            <person name="Wilhelm S.W."/>
        </authorList>
    </citation>
    <scope>NUCLEOTIDE SEQUENCE [LARGE SCALE GENOMIC DNA]</scope>
    <source>
        <strain evidence="8 9">CCMP1851</strain>
    </source>
</reference>
<comment type="similarity">
    <text evidence="5">Belongs to the protein kinase superfamily.</text>
</comment>
<dbReference type="InterPro" id="IPR017441">
    <property type="entry name" value="Protein_kinase_ATP_BS"/>
</dbReference>
<evidence type="ECO:0000313" key="9">
    <source>
        <dbReference type="Proteomes" id="UP001363151"/>
    </source>
</evidence>
<dbReference type="EMBL" id="JBBJCI010000252">
    <property type="protein sequence ID" value="KAK7237331.1"/>
    <property type="molecule type" value="Genomic_DNA"/>
</dbReference>
<dbReference type="Gene3D" id="1.10.510.10">
    <property type="entry name" value="Transferase(Phosphotransferase) domain 1"/>
    <property type="match status" value="1"/>
</dbReference>
<organism evidence="8 9">
    <name type="scientific">Aureococcus anophagefferens</name>
    <name type="common">Harmful bloom alga</name>
    <dbReference type="NCBI Taxonomy" id="44056"/>
    <lineage>
        <taxon>Eukaryota</taxon>
        <taxon>Sar</taxon>
        <taxon>Stramenopiles</taxon>
        <taxon>Ochrophyta</taxon>
        <taxon>Pelagophyceae</taxon>
        <taxon>Pelagomonadales</taxon>
        <taxon>Pelagomonadaceae</taxon>
        <taxon>Aureococcus</taxon>
    </lineage>
</organism>
<dbReference type="PANTHER" id="PTHR44329:SF298">
    <property type="entry name" value="MIXED LINEAGE KINASE DOMAIN-LIKE PROTEIN"/>
    <property type="match status" value="1"/>
</dbReference>
<feature type="domain" description="Protein kinase" evidence="7">
    <location>
        <begin position="7"/>
        <end position="278"/>
    </location>
</feature>
<dbReference type="Proteomes" id="UP001363151">
    <property type="component" value="Unassembled WGS sequence"/>
</dbReference>
<evidence type="ECO:0000256" key="2">
    <source>
        <dbReference type="ARBA" id="ARBA00022741"/>
    </source>
</evidence>
<name>A0ABR1FSB3_AURAN</name>
<dbReference type="InterPro" id="IPR001245">
    <property type="entry name" value="Ser-Thr/Tyr_kinase_cat_dom"/>
</dbReference>
<keyword evidence="1 5" id="KW-0723">Serine/threonine-protein kinase</keyword>
<dbReference type="PROSITE" id="PS00108">
    <property type="entry name" value="PROTEIN_KINASE_ST"/>
    <property type="match status" value="1"/>
</dbReference>
<protein>
    <submittedName>
        <fullName evidence="8">Protein kinase</fullName>
    </submittedName>
</protein>